<dbReference type="SUPFAM" id="SSF46689">
    <property type="entry name" value="Homeodomain-like"/>
    <property type="match status" value="1"/>
</dbReference>
<keyword evidence="5" id="KW-0238">DNA-binding</keyword>
<dbReference type="Gene3D" id="3.30.565.10">
    <property type="entry name" value="Histidine kinase-like ATPase, C-terminal domain"/>
    <property type="match status" value="1"/>
</dbReference>
<comment type="catalytic activity">
    <reaction evidence="1">
        <text>ATP + protein L-histidine = ADP + protein N-phospho-L-histidine.</text>
        <dbReference type="EC" id="2.7.13.3"/>
    </reaction>
</comment>
<evidence type="ECO:0000256" key="2">
    <source>
        <dbReference type="ARBA" id="ARBA00012438"/>
    </source>
</evidence>
<protein>
    <recommendedName>
        <fullName evidence="2">histidine kinase</fullName>
        <ecNumber evidence="2">2.7.13.3</ecNumber>
    </recommendedName>
</protein>
<dbReference type="Gene3D" id="1.10.287.130">
    <property type="match status" value="1"/>
</dbReference>
<organism evidence="11 12">
    <name type="scientific">Winogradskyella echinorum</name>
    <dbReference type="NCBI Taxonomy" id="538189"/>
    <lineage>
        <taxon>Bacteria</taxon>
        <taxon>Pseudomonadati</taxon>
        <taxon>Bacteroidota</taxon>
        <taxon>Flavobacteriia</taxon>
        <taxon>Flavobacteriales</taxon>
        <taxon>Flavobacteriaceae</taxon>
        <taxon>Winogradskyella</taxon>
    </lineage>
</organism>
<dbReference type="Proteomes" id="UP000607435">
    <property type="component" value="Unassembled WGS sequence"/>
</dbReference>
<dbReference type="EMBL" id="JACOME010000003">
    <property type="protein sequence ID" value="MBC3847264.1"/>
    <property type="molecule type" value="Genomic_DNA"/>
</dbReference>
<dbReference type="PROSITE" id="PS01124">
    <property type="entry name" value="HTH_ARAC_FAMILY_2"/>
    <property type="match status" value="1"/>
</dbReference>
<accession>A0ABR6Y3K9</accession>
<evidence type="ECO:0000313" key="12">
    <source>
        <dbReference type="Proteomes" id="UP000607435"/>
    </source>
</evidence>
<evidence type="ECO:0000256" key="1">
    <source>
        <dbReference type="ARBA" id="ARBA00000085"/>
    </source>
</evidence>
<dbReference type="InterPro" id="IPR003594">
    <property type="entry name" value="HATPase_dom"/>
</dbReference>
<dbReference type="SUPFAM" id="SSF48452">
    <property type="entry name" value="TPR-like"/>
    <property type="match status" value="1"/>
</dbReference>
<dbReference type="InterPro" id="IPR004358">
    <property type="entry name" value="Sig_transdc_His_kin-like_C"/>
</dbReference>
<dbReference type="Gene3D" id="3.40.50.2300">
    <property type="match status" value="1"/>
</dbReference>
<dbReference type="InterPro" id="IPR036890">
    <property type="entry name" value="HATPase_C_sf"/>
</dbReference>
<dbReference type="SMART" id="SM00387">
    <property type="entry name" value="HATPase_c"/>
    <property type="match status" value="1"/>
</dbReference>
<dbReference type="CDD" id="cd00082">
    <property type="entry name" value="HisKA"/>
    <property type="match status" value="1"/>
</dbReference>
<dbReference type="SUPFAM" id="SSF52172">
    <property type="entry name" value="CheY-like"/>
    <property type="match status" value="1"/>
</dbReference>
<dbReference type="PRINTS" id="PR00344">
    <property type="entry name" value="BCTRLSENSOR"/>
</dbReference>
<evidence type="ECO:0000256" key="3">
    <source>
        <dbReference type="ARBA" id="ARBA00022553"/>
    </source>
</evidence>
<keyword evidence="6" id="KW-0804">Transcription</keyword>
<dbReference type="Pfam" id="PF00072">
    <property type="entry name" value="Response_reg"/>
    <property type="match status" value="1"/>
</dbReference>
<feature type="domain" description="HTH araC/xylS-type" evidence="8">
    <location>
        <begin position="853"/>
        <end position="952"/>
    </location>
</feature>
<evidence type="ECO:0000313" key="11">
    <source>
        <dbReference type="EMBL" id="MBC3847264.1"/>
    </source>
</evidence>
<dbReference type="Gene3D" id="1.25.40.10">
    <property type="entry name" value="Tetratricopeptide repeat domain"/>
    <property type="match status" value="1"/>
</dbReference>
<dbReference type="SMART" id="SM00448">
    <property type="entry name" value="REC"/>
    <property type="match status" value="1"/>
</dbReference>
<evidence type="ECO:0000256" key="4">
    <source>
        <dbReference type="ARBA" id="ARBA00023015"/>
    </source>
</evidence>
<dbReference type="PROSITE" id="PS00041">
    <property type="entry name" value="HTH_ARAC_FAMILY_1"/>
    <property type="match status" value="1"/>
</dbReference>
<feature type="modified residue" description="4-aspartylphosphate" evidence="7">
    <location>
        <position position="754"/>
    </location>
</feature>
<comment type="caution">
    <text evidence="11">The sequence shown here is derived from an EMBL/GenBank/DDBJ whole genome shotgun (WGS) entry which is preliminary data.</text>
</comment>
<feature type="domain" description="Histidine kinase" evidence="9">
    <location>
        <begin position="452"/>
        <end position="665"/>
    </location>
</feature>
<evidence type="ECO:0000259" key="9">
    <source>
        <dbReference type="PROSITE" id="PS50109"/>
    </source>
</evidence>
<dbReference type="InterPro" id="IPR018060">
    <property type="entry name" value="HTH_AraC"/>
</dbReference>
<dbReference type="PROSITE" id="PS50109">
    <property type="entry name" value="HIS_KIN"/>
    <property type="match status" value="1"/>
</dbReference>
<dbReference type="InterPro" id="IPR018062">
    <property type="entry name" value="HTH_AraC-typ_CS"/>
</dbReference>
<proteinExistence type="predicted"/>
<dbReference type="InterPro" id="IPR011006">
    <property type="entry name" value="CheY-like_superfamily"/>
</dbReference>
<keyword evidence="12" id="KW-1185">Reference proteome</keyword>
<dbReference type="Pfam" id="PF02518">
    <property type="entry name" value="HATPase_c"/>
    <property type="match status" value="1"/>
</dbReference>
<gene>
    <name evidence="11" type="ORF">H6H04_12780</name>
</gene>
<evidence type="ECO:0000256" key="6">
    <source>
        <dbReference type="ARBA" id="ARBA00023163"/>
    </source>
</evidence>
<dbReference type="SMART" id="SM00342">
    <property type="entry name" value="HTH_ARAC"/>
    <property type="match status" value="1"/>
</dbReference>
<dbReference type="InterPro" id="IPR009057">
    <property type="entry name" value="Homeodomain-like_sf"/>
</dbReference>
<dbReference type="PANTHER" id="PTHR43547:SF2">
    <property type="entry name" value="HYBRID SIGNAL TRANSDUCTION HISTIDINE KINASE C"/>
    <property type="match status" value="1"/>
</dbReference>
<dbReference type="PROSITE" id="PS50110">
    <property type="entry name" value="RESPONSE_REGULATORY"/>
    <property type="match status" value="1"/>
</dbReference>
<evidence type="ECO:0000256" key="5">
    <source>
        <dbReference type="ARBA" id="ARBA00023125"/>
    </source>
</evidence>
<keyword evidence="4" id="KW-0805">Transcription regulation</keyword>
<dbReference type="InterPro" id="IPR001789">
    <property type="entry name" value="Sig_transdc_resp-reg_receiver"/>
</dbReference>
<dbReference type="SUPFAM" id="SSF47384">
    <property type="entry name" value="Homodimeric domain of signal transducing histidine kinase"/>
    <property type="match status" value="1"/>
</dbReference>
<dbReference type="Pfam" id="PF00512">
    <property type="entry name" value="HisKA"/>
    <property type="match status" value="1"/>
</dbReference>
<dbReference type="CDD" id="cd00075">
    <property type="entry name" value="HATPase"/>
    <property type="match status" value="1"/>
</dbReference>
<reference evidence="11 12" key="1">
    <citation type="submission" date="2020-08" db="EMBL/GenBank/DDBJ databases">
        <title>Winogradskyella ouciana sp. nov., isolated from the hadal seawater of the Mariana Trench.</title>
        <authorList>
            <person name="He X."/>
        </authorList>
    </citation>
    <scope>NUCLEOTIDE SEQUENCE [LARGE SCALE GENOMIC DNA]</scope>
    <source>
        <strain evidence="11 12">KCTC 22026</strain>
    </source>
</reference>
<dbReference type="PANTHER" id="PTHR43547">
    <property type="entry name" value="TWO-COMPONENT HISTIDINE KINASE"/>
    <property type="match status" value="1"/>
</dbReference>
<dbReference type="Gene3D" id="1.10.10.60">
    <property type="entry name" value="Homeodomain-like"/>
    <property type="match status" value="2"/>
</dbReference>
<sequence length="953" mass="109546">MNLKYLLIILLMPLFCLGQYEKKKNTLKNQIQKYRDFYSEGQLDSCYHYAKISYNLAKELKEDSLQVEIVGILSFVEPDLEKALSYLAESEPIAIKNNQWKRLKGIYNRRGALYYHRTKDEIALVHFLKLDSLLEVRNDDIFLAAMNKVNIINVLYDSQTVNDTSFIPQMSKHIKDGLQLVNDGLKISKDSLKFYNAYYLNIPAAILYEKKAYVHVQRNETQEAIANYQKALSNTDYIDANFTGNDLRKSLIYNGLANLYDLELQQDSALHYYKKDLIAINKTTDTLMQGISNYRIAEFYNKINNPKTALRHLKTSETLLESAYFVREEHKYKIQDIYASVYNNLGDYKKAFESSEKARKYLNDIQTEFNKENVSELETKYQTEKKEQEINLLKSQNKIVEQQKTNQKNLLLGGIALTSIAGFFLFFLYRNRQKTNNKLKELNTLKSNFFANISHEFRTPLTLISSPIDDILAKDSISNKQRQQFTIAKQNSERLLELVNQLLDLSKIDEGHLKLQLQKGNVLQLISALSESFIYHAHQKNIDYTIDISNSKDAVWYDKSALEKITVNLLSNALKYTPKHGTISCNAYIKNKRLFLKVINSGKGLTPYELNNIFERFYQTNEQNQGSGIGLSLVKELVELHQGKIEVQSIPNEETIFQINIPIDKNSFKKDSIITLSNNKVEMEVPLYANITSEEDETFTDSDLPILLIVEDNIDLRNLLKQSFEDRYNVITASNGIIGVELALEHIPDLIISDIMMPEKDGIELTENLKTDERTAHIPIVLLTAKADVESKFKGIDIGADDYITKPFNKKLLILKVEKLIETRRQLQLRYSQELVLIPSDIAITNLDETFLKKVETILEKNLIDSSFNVSEFSEAVGMSRMQLHRKLKALTGLTASEFIRSQRLKLAAQLLKSSDINISGVGYSVGFNDHSYFAKCFKKAYNCTPTEFANRS</sequence>
<dbReference type="SMART" id="SM00388">
    <property type="entry name" value="HisKA"/>
    <property type="match status" value="1"/>
</dbReference>
<name>A0ABR6Y3K9_9FLAO</name>
<evidence type="ECO:0000259" key="8">
    <source>
        <dbReference type="PROSITE" id="PS01124"/>
    </source>
</evidence>
<dbReference type="InterPro" id="IPR011990">
    <property type="entry name" value="TPR-like_helical_dom_sf"/>
</dbReference>
<feature type="domain" description="Response regulatory" evidence="10">
    <location>
        <begin position="706"/>
        <end position="821"/>
    </location>
</feature>
<dbReference type="RefSeq" id="WP_186846377.1">
    <property type="nucleotide sequence ID" value="NZ_JACOME010000003.1"/>
</dbReference>
<keyword evidence="3 7" id="KW-0597">Phosphoprotein</keyword>
<evidence type="ECO:0000259" key="10">
    <source>
        <dbReference type="PROSITE" id="PS50110"/>
    </source>
</evidence>
<dbReference type="EC" id="2.7.13.3" evidence="2"/>
<dbReference type="SUPFAM" id="SSF55874">
    <property type="entry name" value="ATPase domain of HSP90 chaperone/DNA topoisomerase II/histidine kinase"/>
    <property type="match status" value="1"/>
</dbReference>
<dbReference type="Pfam" id="PF12833">
    <property type="entry name" value="HTH_18"/>
    <property type="match status" value="1"/>
</dbReference>
<dbReference type="InterPro" id="IPR003661">
    <property type="entry name" value="HisK_dim/P_dom"/>
</dbReference>
<dbReference type="CDD" id="cd17574">
    <property type="entry name" value="REC_OmpR"/>
    <property type="match status" value="1"/>
</dbReference>
<dbReference type="InterPro" id="IPR036097">
    <property type="entry name" value="HisK_dim/P_sf"/>
</dbReference>
<evidence type="ECO:0000256" key="7">
    <source>
        <dbReference type="PROSITE-ProRule" id="PRU00169"/>
    </source>
</evidence>
<dbReference type="InterPro" id="IPR005467">
    <property type="entry name" value="His_kinase_dom"/>
</dbReference>